<feature type="transmembrane region" description="Helical" evidence="1">
    <location>
        <begin position="104"/>
        <end position="132"/>
    </location>
</feature>
<name>A0A8R1HXC0_CAEJA</name>
<dbReference type="PANTHER" id="PTHR12300">
    <property type="entry name" value="HVA22-LIKE PROTEINS"/>
    <property type="match status" value="1"/>
</dbReference>
<sequence length="189" mass="21401">MSSNTEKHPPPPPPLVGFQKFQADLVSYLYADHGASYNQNVKKLEETTGSKREYFLYGLVAVSCIYMIIGSWAEFVCNLLGIAYPAYVSVKAIRTQDTADDTVWLIYWAVFATFALIDYFALSIMSIFPFYWMLKALFLIYLYLPQTQGATVLYHGFVDPLVTAIDKKFALTNQQSTRTAIDENNNVAK</sequence>
<keyword evidence="1" id="KW-0812">Transmembrane</keyword>
<dbReference type="Pfam" id="PF03134">
    <property type="entry name" value="TB2_DP1_HVA22"/>
    <property type="match status" value="1"/>
</dbReference>
<dbReference type="AlphaFoldDB" id="A0A8R1HXC0"/>
<evidence type="ECO:0000256" key="1">
    <source>
        <dbReference type="RuleBase" id="RU362006"/>
    </source>
</evidence>
<keyword evidence="1" id="KW-0472">Membrane</keyword>
<protein>
    <recommendedName>
        <fullName evidence="1">Receptor expression-enhancing protein</fullName>
    </recommendedName>
</protein>
<dbReference type="PANTHER" id="PTHR12300:SF34">
    <property type="entry name" value="RECEPTOR EXPRESSION-ENHANCING PROTEIN"/>
    <property type="match status" value="1"/>
</dbReference>
<dbReference type="GO" id="GO:0016020">
    <property type="term" value="C:membrane"/>
    <property type="evidence" value="ECO:0007669"/>
    <property type="project" value="UniProtKB-SubCell"/>
</dbReference>
<comment type="similarity">
    <text evidence="1">Belongs to the DP1 family.</text>
</comment>
<dbReference type="OMA" id="GLYMVFG"/>
<dbReference type="InterPro" id="IPR004345">
    <property type="entry name" value="TB2_DP1_HVA22"/>
</dbReference>
<keyword evidence="3" id="KW-1185">Reference proteome</keyword>
<comment type="subcellular location">
    <subcellularLocation>
        <location evidence="1">Membrane</location>
        <topology evidence="1">Multi-pass membrane protein</topology>
    </subcellularLocation>
</comment>
<dbReference type="Proteomes" id="UP000005237">
    <property type="component" value="Unassembled WGS sequence"/>
</dbReference>
<feature type="transmembrane region" description="Helical" evidence="1">
    <location>
        <begin position="54"/>
        <end position="84"/>
    </location>
</feature>
<accession>A0A8R1HXC0</accession>
<evidence type="ECO:0000313" key="3">
    <source>
        <dbReference type="Proteomes" id="UP000005237"/>
    </source>
</evidence>
<proteinExistence type="inferred from homology"/>
<keyword evidence="1" id="KW-1133">Transmembrane helix</keyword>
<reference evidence="3" key="1">
    <citation type="submission" date="2010-08" db="EMBL/GenBank/DDBJ databases">
        <authorList>
            <consortium name="Caenorhabditis japonica Sequencing Consortium"/>
            <person name="Wilson R.K."/>
        </authorList>
    </citation>
    <scope>NUCLEOTIDE SEQUENCE [LARGE SCALE GENOMIC DNA]</scope>
    <source>
        <strain evidence="3">DF5081</strain>
    </source>
</reference>
<reference evidence="2" key="2">
    <citation type="submission" date="2022-06" db="UniProtKB">
        <authorList>
            <consortium name="EnsemblMetazoa"/>
        </authorList>
    </citation>
    <scope>IDENTIFICATION</scope>
    <source>
        <strain evidence="2">DF5081</strain>
    </source>
</reference>
<organism evidence="2 3">
    <name type="scientific">Caenorhabditis japonica</name>
    <dbReference type="NCBI Taxonomy" id="281687"/>
    <lineage>
        <taxon>Eukaryota</taxon>
        <taxon>Metazoa</taxon>
        <taxon>Ecdysozoa</taxon>
        <taxon>Nematoda</taxon>
        <taxon>Chromadorea</taxon>
        <taxon>Rhabditida</taxon>
        <taxon>Rhabditina</taxon>
        <taxon>Rhabditomorpha</taxon>
        <taxon>Rhabditoidea</taxon>
        <taxon>Rhabditidae</taxon>
        <taxon>Peloderinae</taxon>
        <taxon>Caenorhabditis</taxon>
    </lineage>
</organism>
<dbReference type="EnsemblMetazoa" id="CJA13635.1">
    <property type="protein sequence ID" value="CJA13635.1"/>
    <property type="gene ID" value="WBGene00132839"/>
</dbReference>
<evidence type="ECO:0000313" key="2">
    <source>
        <dbReference type="EnsemblMetazoa" id="CJA13635.1"/>
    </source>
</evidence>